<evidence type="ECO:0000256" key="6">
    <source>
        <dbReference type="RuleBase" id="RU362028"/>
    </source>
</evidence>
<accession>A0A2U3DCD2</accession>
<dbReference type="OrthoDB" id="9807829at2"/>
<dbReference type="EC" id="5.4.99.-" evidence="6"/>
<dbReference type="EMBL" id="MPDK01000002">
    <property type="protein sequence ID" value="PWI58944.1"/>
    <property type="molecule type" value="Genomic_DNA"/>
</dbReference>
<dbReference type="InterPro" id="IPR006225">
    <property type="entry name" value="PsdUridine_synth_RluC/D"/>
</dbReference>
<dbReference type="Gene3D" id="3.30.2350.10">
    <property type="entry name" value="Pseudouridine synthase"/>
    <property type="match status" value="1"/>
</dbReference>
<dbReference type="GO" id="GO:0009982">
    <property type="term" value="F:pseudouridine synthase activity"/>
    <property type="evidence" value="ECO:0007669"/>
    <property type="project" value="InterPro"/>
</dbReference>
<evidence type="ECO:0000256" key="1">
    <source>
        <dbReference type="ARBA" id="ARBA00000073"/>
    </source>
</evidence>
<reference evidence="8 9" key="1">
    <citation type="submission" date="2016-11" db="EMBL/GenBank/DDBJ databases">
        <title>Comparative genomics of Acidibacillus ferroxidans species.</title>
        <authorList>
            <person name="Oliveira G."/>
            <person name="Nunes G."/>
            <person name="Oliveira R."/>
            <person name="Araujo F."/>
            <person name="Salim A."/>
            <person name="Scholte L."/>
            <person name="Morais D."/>
            <person name="Nancucheo I."/>
            <person name="Johnson D.B."/>
            <person name="Grail B."/>
            <person name="Bittencourt J."/>
            <person name="Valadares R."/>
        </authorList>
    </citation>
    <scope>NUCLEOTIDE SEQUENCE [LARGE SCALE GENOMIC DNA]</scope>
    <source>
        <strain evidence="8 9">Y002</strain>
    </source>
</reference>
<keyword evidence="9" id="KW-1185">Reference proteome</keyword>
<dbReference type="PROSITE" id="PS50889">
    <property type="entry name" value="S4"/>
    <property type="match status" value="1"/>
</dbReference>
<name>A0A2U3DCD2_SULT2</name>
<dbReference type="GO" id="GO:0006396">
    <property type="term" value="P:RNA processing"/>
    <property type="evidence" value="ECO:0007669"/>
    <property type="project" value="UniProtKB-ARBA"/>
</dbReference>
<dbReference type="InterPro" id="IPR020103">
    <property type="entry name" value="PsdUridine_synth_cat_dom_sf"/>
</dbReference>
<comment type="catalytic activity">
    <reaction evidence="1 6">
        <text>a uridine in RNA = a pseudouridine in RNA</text>
        <dbReference type="Rhea" id="RHEA:48348"/>
        <dbReference type="Rhea" id="RHEA-COMP:12068"/>
        <dbReference type="Rhea" id="RHEA-COMP:12069"/>
        <dbReference type="ChEBI" id="CHEBI:65314"/>
        <dbReference type="ChEBI" id="CHEBI:65315"/>
    </reaction>
</comment>
<dbReference type="PROSITE" id="PS01129">
    <property type="entry name" value="PSI_RLU"/>
    <property type="match status" value="1"/>
</dbReference>
<dbReference type="GO" id="GO:0003723">
    <property type="term" value="F:RNA binding"/>
    <property type="evidence" value="ECO:0007669"/>
    <property type="project" value="UniProtKB-KW"/>
</dbReference>
<dbReference type="Gene3D" id="3.10.290.10">
    <property type="entry name" value="RNA-binding S4 domain"/>
    <property type="match status" value="1"/>
</dbReference>
<proteinExistence type="inferred from homology"/>
<evidence type="ECO:0000256" key="4">
    <source>
        <dbReference type="PIRSR" id="PIRSR606225-1"/>
    </source>
</evidence>
<dbReference type="NCBIfam" id="TIGR00005">
    <property type="entry name" value="rluA_subfam"/>
    <property type="match status" value="1"/>
</dbReference>
<dbReference type="AlphaFoldDB" id="A0A2U3DCD2"/>
<feature type="domain" description="Pseudouridine synthase RsuA/RluA-like" evidence="7">
    <location>
        <begin position="93"/>
        <end position="250"/>
    </location>
</feature>
<dbReference type="CDD" id="cd00165">
    <property type="entry name" value="S4"/>
    <property type="match status" value="1"/>
</dbReference>
<organism evidence="8 9">
    <name type="scientific">Sulfoacidibacillus thermotolerans</name>
    <name type="common">Acidibacillus sulfuroxidans</name>
    <dbReference type="NCBI Taxonomy" id="1765684"/>
    <lineage>
        <taxon>Bacteria</taxon>
        <taxon>Bacillati</taxon>
        <taxon>Bacillota</taxon>
        <taxon>Bacilli</taxon>
        <taxon>Bacillales</taxon>
        <taxon>Alicyclobacillaceae</taxon>
        <taxon>Sulfoacidibacillus</taxon>
    </lineage>
</organism>
<dbReference type="GO" id="GO:0140098">
    <property type="term" value="F:catalytic activity, acting on RNA"/>
    <property type="evidence" value="ECO:0007669"/>
    <property type="project" value="UniProtKB-ARBA"/>
</dbReference>
<dbReference type="RefSeq" id="WP_109429544.1">
    <property type="nucleotide sequence ID" value="NZ_MPDK01000002.1"/>
</dbReference>
<gene>
    <name evidence="8" type="ORF">BM613_02410</name>
</gene>
<evidence type="ECO:0000313" key="9">
    <source>
        <dbReference type="Proteomes" id="UP000245380"/>
    </source>
</evidence>
<dbReference type="GO" id="GO:0001522">
    <property type="term" value="P:pseudouridine synthesis"/>
    <property type="evidence" value="ECO:0007669"/>
    <property type="project" value="InterPro"/>
</dbReference>
<feature type="active site" evidence="4">
    <location>
        <position position="145"/>
    </location>
</feature>
<protein>
    <recommendedName>
        <fullName evidence="6">Pseudouridine synthase</fullName>
        <ecNumber evidence="6">5.4.99.-</ecNumber>
    </recommendedName>
</protein>
<dbReference type="InterPro" id="IPR006224">
    <property type="entry name" value="PsdUridine_synth_RluA-like_CS"/>
</dbReference>
<evidence type="ECO:0000256" key="5">
    <source>
        <dbReference type="PROSITE-ProRule" id="PRU00182"/>
    </source>
</evidence>
<comment type="similarity">
    <text evidence="2 6">Belongs to the pseudouridine synthase RluA family.</text>
</comment>
<dbReference type="InterPro" id="IPR036986">
    <property type="entry name" value="S4_RNA-bd_sf"/>
</dbReference>
<comment type="caution">
    <text evidence="8">The sequence shown here is derived from an EMBL/GenBank/DDBJ whole genome shotgun (WGS) entry which is preliminary data.</text>
</comment>
<evidence type="ECO:0000256" key="2">
    <source>
        <dbReference type="ARBA" id="ARBA00010876"/>
    </source>
</evidence>
<comment type="function">
    <text evidence="6">Responsible for synthesis of pseudouridine from uracil.</text>
</comment>
<dbReference type="InterPro" id="IPR050188">
    <property type="entry name" value="RluA_PseudoU_synthase"/>
</dbReference>
<evidence type="ECO:0000259" key="7">
    <source>
        <dbReference type="Pfam" id="PF00849"/>
    </source>
</evidence>
<dbReference type="InterPro" id="IPR006145">
    <property type="entry name" value="PsdUridine_synth_RsuA/RluA"/>
</dbReference>
<dbReference type="PANTHER" id="PTHR21600">
    <property type="entry name" value="MITOCHONDRIAL RNA PSEUDOURIDINE SYNTHASE"/>
    <property type="match status" value="1"/>
</dbReference>
<evidence type="ECO:0000256" key="3">
    <source>
        <dbReference type="ARBA" id="ARBA00023235"/>
    </source>
</evidence>
<sequence>MIQIEILKQDSGKKLHRYVRQILPGLPLSGVYKMIRVGRIKVNGKKGKNDIVLVAGDQLTIYMAEEEYRELARAKPKFQGVHTNLDVIYEDEHLLVVNKPVDLLTHPDHSEHKNTLINRALAYLYRKGEISDGRSFLPAAVNRLDRNTSGVVMIGKDSDTLRLLTQSIREHRVQKQYLAIVWGRLIGEGEIDAPLTRDQRKNKTFLGDQQSELAKGALTRYRALGTAAGFTLVEIDLISGRTHQIRAHLKAIGHPLLGDAKYGGKTAFGVEHHLLHAYIVRLADGRKFVARPSEVFLNVLSSTGLHRFIKE</sequence>
<keyword evidence="5" id="KW-0694">RNA-binding</keyword>
<dbReference type="Proteomes" id="UP000245380">
    <property type="component" value="Unassembled WGS sequence"/>
</dbReference>
<dbReference type="CDD" id="cd02869">
    <property type="entry name" value="PseudoU_synth_RluA_like"/>
    <property type="match status" value="1"/>
</dbReference>
<dbReference type="PANTHER" id="PTHR21600:SF83">
    <property type="entry name" value="PSEUDOURIDYLATE SYNTHASE RPUSD4, MITOCHONDRIAL"/>
    <property type="match status" value="1"/>
</dbReference>
<keyword evidence="3 6" id="KW-0413">Isomerase</keyword>
<dbReference type="Pfam" id="PF00849">
    <property type="entry name" value="PseudoU_synth_2"/>
    <property type="match status" value="1"/>
</dbReference>
<dbReference type="SUPFAM" id="SSF55120">
    <property type="entry name" value="Pseudouridine synthase"/>
    <property type="match status" value="1"/>
</dbReference>
<evidence type="ECO:0000313" key="8">
    <source>
        <dbReference type="EMBL" id="PWI58944.1"/>
    </source>
</evidence>